<dbReference type="InterPro" id="IPR025367">
    <property type="entry name" value="DUF4271"/>
</dbReference>
<dbReference type="EMBL" id="RJUF01000019">
    <property type="protein sequence ID" value="MCP9763030.1"/>
    <property type="molecule type" value="Genomic_DNA"/>
</dbReference>
<proteinExistence type="predicted"/>
<name>A0AAE3KWK3_9BACT</name>
<feature type="transmembrane region" description="Helical" evidence="1">
    <location>
        <begin position="298"/>
        <end position="317"/>
    </location>
</feature>
<evidence type="ECO:0000313" key="2">
    <source>
        <dbReference type="EMBL" id="MCP9763030.1"/>
    </source>
</evidence>
<feature type="transmembrane region" description="Helical" evidence="1">
    <location>
        <begin position="360"/>
        <end position="380"/>
    </location>
</feature>
<evidence type="ECO:0000313" key="3">
    <source>
        <dbReference type="Proteomes" id="UP001204144"/>
    </source>
</evidence>
<accession>A0AAE3KWK3</accession>
<organism evidence="2 3">
    <name type="scientific">Lacihabitans soyangensis</name>
    <dbReference type="NCBI Taxonomy" id="869394"/>
    <lineage>
        <taxon>Bacteria</taxon>
        <taxon>Pseudomonadati</taxon>
        <taxon>Bacteroidota</taxon>
        <taxon>Cytophagia</taxon>
        <taxon>Cytophagales</taxon>
        <taxon>Leadbetterellaceae</taxon>
        <taxon>Lacihabitans</taxon>
    </lineage>
</organism>
<evidence type="ECO:0000256" key="1">
    <source>
        <dbReference type="SAM" id="Phobius"/>
    </source>
</evidence>
<keyword evidence="1" id="KW-0472">Membrane</keyword>
<feature type="transmembrane region" description="Helical" evidence="1">
    <location>
        <begin position="216"/>
        <end position="233"/>
    </location>
</feature>
<dbReference type="Pfam" id="PF14093">
    <property type="entry name" value="DUF4271"/>
    <property type="match status" value="1"/>
</dbReference>
<keyword evidence="1" id="KW-1133">Transmembrane helix</keyword>
<comment type="caution">
    <text evidence="2">The sequence shown here is derived from an EMBL/GenBank/DDBJ whole genome shotgun (WGS) entry which is preliminary data.</text>
</comment>
<protein>
    <submittedName>
        <fullName evidence="2">DUF4271 domain-containing protein</fullName>
    </submittedName>
</protein>
<keyword evidence="3" id="KW-1185">Reference proteome</keyword>
<dbReference type="Proteomes" id="UP001204144">
    <property type="component" value="Unassembled WGS sequence"/>
</dbReference>
<dbReference type="AlphaFoldDB" id="A0AAE3KWK3"/>
<keyword evidence="1" id="KW-0812">Transmembrane</keyword>
<feature type="transmembrane region" description="Helical" evidence="1">
    <location>
        <begin position="164"/>
        <end position="183"/>
    </location>
</feature>
<feature type="transmembrane region" description="Helical" evidence="1">
    <location>
        <begin position="329"/>
        <end position="348"/>
    </location>
</feature>
<gene>
    <name evidence="2" type="ORF">EGI31_08690</name>
</gene>
<sequence length="381" mass="44487">MLLISFVFFPTIAALPSGPENKYNIVYNFEKDWTEYDQDLKVYTPYIAKNNNDSKVFSLKINLNDYPGGYLVIKTPKKGNFLFFDNHLKRTLPDNKWVVYSIRQLIQEINRGETVLSIFGSNLPEENTVFIGFPAAKTTEVITKAKSSFLNLIPRSTEHMSSSLVFVFFINVIMLSFIATNYTKAFKKYYSFKDLTAFIPKENSFLVNKPMDRPNMMFIIMVSLISGFIVMLSHSNGLNLFEENFFFQSGNTFGILTTNFFKVCLLFFISYIVKYFYINLIAKLFNIRKIVDIHYFKIIQTTIYYFTLVLILLLIGYNTHLNLNLEFKYLFTSILIVFYFLRTVLIYFTINRTGNIKTLYLISYLCIVEVFPIVLGIRILL</sequence>
<reference evidence="2 3" key="1">
    <citation type="submission" date="2018-11" db="EMBL/GenBank/DDBJ databases">
        <title>Novel bacteria species description.</title>
        <authorList>
            <person name="Han J.-H."/>
        </authorList>
    </citation>
    <scope>NUCLEOTIDE SEQUENCE [LARGE SCALE GENOMIC DNA]</scope>
    <source>
        <strain evidence="2 3">KCTC23259</strain>
    </source>
</reference>
<feature type="transmembrane region" description="Helical" evidence="1">
    <location>
        <begin position="253"/>
        <end position="277"/>
    </location>
</feature>